<dbReference type="EMBL" id="HBUF01004302">
    <property type="protein sequence ID" value="CAG6606650.1"/>
    <property type="molecule type" value="Transcribed_RNA"/>
</dbReference>
<dbReference type="EMBL" id="HBUF01367947">
    <property type="protein sequence ID" value="CAG6724581.1"/>
    <property type="molecule type" value="Transcribed_RNA"/>
</dbReference>
<name>A0A8D8ZVA9_9HEMI</name>
<protein>
    <submittedName>
        <fullName evidence="2">Uncharacterized protein</fullName>
    </submittedName>
</protein>
<dbReference type="EMBL" id="HBUF01004300">
    <property type="protein sequence ID" value="CAG6606645.1"/>
    <property type="molecule type" value="Transcribed_RNA"/>
</dbReference>
<feature type="compositionally biased region" description="Basic and acidic residues" evidence="1">
    <location>
        <begin position="38"/>
        <end position="52"/>
    </location>
</feature>
<dbReference type="EMBL" id="HBUF01537892">
    <property type="protein sequence ID" value="CAG6753996.1"/>
    <property type="molecule type" value="Transcribed_RNA"/>
</dbReference>
<dbReference type="EMBL" id="HBUF01367949">
    <property type="protein sequence ID" value="CAG6724586.1"/>
    <property type="molecule type" value="Transcribed_RNA"/>
</dbReference>
<evidence type="ECO:0000256" key="1">
    <source>
        <dbReference type="SAM" id="MobiDB-lite"/>
    </source>
</evidence>
<dbReference type="EMBL" id="HBUF01537893">
    <property type="protein sequence ID" value="CAG6754007.1"/>
    <property type="molecule type" value="Transcribed_RNA"/>
</dbReference>
<dbReference type="EMBL" id="HBUF01537890">
    <property type="protein sequence ID" value="CAG6753973.1"/>
    <property type="molecule type" value="Transcribed_RNA"/>
</dbReference>
<reference evidence="2" key="1">
    <citation type="submission" date="2021-05" db="EMBL/GenBank/DDBJ databases">
        <authorList>
            <person name="Alioto T."/>
            <person name="Alioto T."/>
            <person name="Gomez Garrido J."/>
        </authorList>
    </citation>
    <scope>NUCLEOTIDE SEQUENCE</scope>
</reference>
<dbReference type="AlphaFoldDB" id="A0A8D8ZVA9"/>
<sequence length="107" mass="12432">MVDRATLGCRDTKVFPVYQASLAPKETKAIGVKRVYRAPRELKDRRESRAKTGTEAYPGPQDSRDPQDHRKHKLMILAGSPVQYLTLVPFRAYLEPRVPREWMEHRD</sequence>
<organism evidence="2">
    <name type="scientific">Cacopsylla melanoneura</name>
    <dbReference type="NCBI Taxonomy" id="428564"/>
    <lineage>
        <taxon>Eukaryota</taxon>
        <taxon>Metazoa</taxon>
        <taxon>Ecdysozoa</taxon>
        <taxon>Arthropoda</taxon>
        <taxon>Hexapoda</taxon>
        <taxon>Insecta</taxon>
        <taxon>Pterygota</taxon>
        <taxon>Neoptera</taxon>
        <taxon>Paraneoptera</taxon>
        <taxon>Hemiptera</taxon>
        <taxon>Sternorrhyncha</taxon>
        <taxon>Psylloidea</taxon>
        <taxon>Psyllidae</taxon>
        <taxon>Psyllinae</taxon>
        <taxon>Cacopsylla</taxon>
    </lineage>
</organism>
<proteinExistence type="predicted"/>
<accession>A0A8D8ZVA9</accession>
<feature type="region of interest" description="Disordered" evidence="1">
    <location>
        <begin position="38"/>
        <end position="70"/>
    </location>
</feature>
<dbReference type="EMBL" id="HBUF01537895">
    <property type="protein sequence ID" value="CAG6754027.1"/>
    <property type="molecule type" value="Transcribed_RNA"/>
</dbReference>
<evidence type="ECO:0000313" key="2">
    <source>
        <dbReference type="EMBL" id="CAG6754007.1"/>
    </source>
</evidence>
<dbReference type="EMBL" id="HBUF01537891">
    <property type="protein sequence ID" value="CAG6753986.1"/>
    <property type="molecule type" value="Transcribed_RNA"/>
</dbReference>